<dbReference type="GO" id="GO:0009228">
    <property type="term" value="P:thiamine biosynthetic process"/>
    <property type="evidence" value="ECO:0007669"/>
    <property type="project" value="UniProtKB-UniRule"/>
</dbReference>
<keyword evidence="3 10" id="KW-0949">S-adenosyl-L-methionine</keyword>
<feature type="binding site" evidence="10">
    <location>
        <begin position="185"/>
        <end position="187"/>
    </location>
    <ligand>
        <name>substrate</name>
    </ligand>
</feature>
<dbReference type="Proteomes" id="UP000199006">
    <property type="component" value="Unassembled WGS sequence"/>
</dbReference>
<feature type="binding site" evidence="10">
    <location>
        <position position="292"/>
    </location>
    <ligand>
        <name>substrate</name>
    </ligand>
</feature>
<evidence type="ECO:0000313" key="12">
    <source>
        <dbReference type="Proteomes" id="UP000199006"/>
    </source>
</evidence>
<feature type="binding site" evidence="10">
    <location>
        <position position="269"/>
    </location>
    <ligand>
        <name>Zn(2+)</name>
        <dbReference type="ChEBI" id="CHEBI:29105"/>
    </ligand>
</feature>
<keyword evidence="7 10" id="KW-0408">Iron</keyword>
<sequence>MTQITQARIGKITAEMEKAASLESVKPEFIRQGIAEGTIVIPANINHNQLQARAFGKGLTTKVNANFGTSEDYDQIEKELKKLKIAQNAGADAIMDLSTGSKIKLTRQKILAAAQLPVGTVPIYQAAVKTIESGRSIVEMTVDELFAVIEEQAVAGVDFITVHCGLTLETLRHLKAEGRVTDIVSRGGSFMAAWMLHNEQENPLYQYYERLLEICFKYDVTLSLGDGLRPGSLADATDRAQIHELLILAELVDQARAAEVQVMVEGPGHVPFDQIETNIKLQKELCKDAPFYVLGPLVTDIAPGYDHITAAIGGTLAAAAGADFLCYVTPAEHIGLPDLEDVKAGVIASKIAAHAADIAKGVPGAKARDREMAVARKNLDWEKQIELAIDPAKLKKSRAEHNQTLKETTACTMCGSYCAMKIVAAEL</sequence>
<keyword evidence="8 10" id="KW-0411">Iron-sulfur</keyword>
<dbReference type="GO" id="GO:0070284">
    <property type="term" value="F:phosphomethylpyrimidine synthase activity"/>
    <property type="evidence" value="ECO:0007669"/>
    <property type="project" value="UniProtKB-EC"/>
</dbReference>
<proteinExistence type="inferred from homology"/>
<dbReference type="Pfam" id="PF01964">
    <property type="entry name" value="ThiC_Rad_SAM"/>
    <property type="match status" value="1"/>
</dbReference>
<evidence type="ECO:0000256" key="8">
    <source>
        <dbReference type="ARBA" id="ARBA00023014"/>
    </source>
</evidence>
<dbReference type="GO" id="GO:0005829">
    <property type="term" value="C:cytosol"/>
    <property type="evidence" value="ECO:0007669"/>
    <property type="project" value="TreeGrafter"/>
</dbReference>
<dbReference type="Gene3D" id="6.10.250.620">
    <property type="match status" value="1"/>
</dbReference>
<evidence type="ECO:0000256" key="5">
    <source>
        <dbReference type="ARBA" id="ARBA00022833"/>
    </source>
</evidence>
<dbReference type="InterPro" id="IPR038521">
    <property type="entry name" value="ThiC/Bza_core_dom"/>
</dbReference>
<keyword evidence="2 10" id="KW-0004">4Fe-4S</keyword>
<comment type="similarity">
    <text evidence="10">Belongs to the ThiC family.</text>
</comment>
<dbReference type="UniPathway" id="UPA00060"/>
<dbReference type="GO" id="GO:0009229">
    <property type="term" value="P:thiamine diphosphate biosynthetic process"/>
    <property type="evidence" value="ECO:0007669"/>
    <property type="project" value="UniProtKB-UniRule"/>
</dbReference>
<dbReference type="STRING" id="29563.SAMN02983006_02140"/>
<evidence type="ECO:0000313" key="11">
    <source>
        <dbReference type="EMBL" id="SFL82877.1"/>
    </source>
</evidence>
<dbReference type="SFLD" id="SFLDG01114">
    <property type="entry name" value="phosphomethylpyrimidine_syntha"/>
    <property type="match status" value="1"/>
</dbReference>
<dbReference type="OrthoDB" id="9805897at2"/>
<dbReference type="SFLD" id="SFLDF00407">
    <property type="entry name" value="phosphomethylpyrimidine_syntha"/>
    <property type="match status" value="1"/>
</dbReference>
<comment type="pathway">
    <text evidence="10">Cofactor biosynthesis; thiamine diphosphate biosynthesis.</text>
</comment>
<evidence type="ECO:0000256" key="2">
    <source>
        <dbReference type="ARBA" id="ARBA00022485"/>
    </source>
</evidence>
<keyword evidence="5 10" id="KW-0862">Zinc</keyword>
<evidence type="ECO:0000256" key="4">
    <source>
        <dbReference type="ARBA" id="ARBA00022723"/>
    </source>
</evidence>
<dbReference type="InterPro" id="IPR037509">
    <property type="entry name" value="ThiC"/>
</dbReference>
<accession>A0A1I4KWT1</accession>
<dbReference type="PANTHER" id="PTHR30557">
    <property type="entry name" value="THIAMINE BIOSYNTHESIS PROTEIN THIC"/>
    <property type="match status" value="1"/>
</dbReference>
<dbReference type="RefSeq" id="WP_089862185.1">
    <property type="nucleotide sequence ID" value="NZ_FOTI01000034.1"/>
</dbReference>
<dbReference type="NCBIfam" id="NF009895">
    <property type="entry name" value="PRK13352.1"/>
    <property type="match status" value="1"/>
</dbReference>
<feature type="binding site" evidence="10">
    <location>
        <position position="414"/>
    </location>
    <ligand>
        <name>[4Fe-4S] cluster</name>
        <dbReference type="ChEBI" id="CHEBI:49883"/>
        <note>4Fe-4S-S-AdoMet</note>
    </ligand>
</feature>
<evidence type="ECO:0000256" key="10">
    <source>
        <dbReference type="HAMAP-Rule" id="MF_00089"/>
    </source>
</evidence>
<dbReference type="GO" id="GO:0051539">
    <property type="term" value="F:4 iron, 4 sulfur cluster binding"/>
    <property type="evidence" value="ECO:0007669"/>
    <property type="project" value="UniProtKB-KW"/>
</dbReference>
<comment type="catalytic activity">
    <reaction evidence="10">
        <text>5-amino-1-(5-phospho-beta-D-ribosyl)imidazole + S-adenosyl-L-methionine = 4-amino-2-methyl-5-(phosphooxymethyl)pyrimidine + CO + 5'-deoxyadenosine + formate + L-methionine + 3 H(+)</text>
        <dbReference type="Rhea" id="RHEA:24840"/>
        <dbReference type="ChEBI" id="CHEBI:15378"/>
        <dbReference type="ChEBI" id="CHEBI:15740"/>
        <dbReference type="ChEBI" id="CHEBI:17245"/>
        <dbReference type="ChEBI" id="CHEBI:17319"/>
        <dbReference type="ChEBI" id="CHEBI:57844"/>
        <dbReference type="ChEBI" id="CHEBI:58354"/>
        <dbReference type="ChEBI" id="CHEBI:59789"/>
        <dbReference type="ChEBI" id="CHEBI:137981"/>
        <dbReference type="EC" id="4.1.99.17"/>
    </reaction>
</comment>
<keyword evidence="6 10" id="KW-0784">Thiamine biosynthesis</keyword>
<dbReference type="NCBIfam" id="TIGR00190">
    <property type="entry name" value="thiC"/>
    <property type="match status" value="1"/>
</dbReference>
<comment type="function">
    <text evidence="1 10">Catalyzes the synthesis of the hydroxymethylpyrimidine phosphate (HMP-P) moiety of thiamine from aminoimidazole ribotide (AIR) in a radical S-adenosyl-L-methionine (SAM)-dependent reaction.</text>
</comment>
<dbReference type="SFLD" id="SFLDS00113">
    <property type="entry name" value="Radical_SAM_Phosphomethylpyrim"/>
    <property type="match status" value="1"/>
</dbReference>
<feature type="binding site" evidence="10">
    <location>
        <position position="411"/>
    </location>
    <ligand>
        <name>[4Fe-4S] cluster</name>
        <dbReference type="ChEBI" id="CHEBI:49883"/>
        <note>4Fe-4S-S-AdoMet</note>
    </ligand>
</feature>
<feature type="binding site" evidence="10">
    <location>
        <position position="95"/>
    </location>
    <ligand>
        <name>substrate</name>
    </ligand>
</feature>
<dbReference type="InterPro" id="IPR002817">
    <property type="entry name" value="ThiC/BzaA/B"/>
</dbReference>
<dbReference type="HAMAP" id="MF_00089">
    <property type="entry name" value="ThiC"/>
    <property type="match status" value="1"/>
</dbReference>
<reference evidence="11 12" key="1">
    <citation type="submission" date="2016-10" db="EMBL/GenBank/DDBJ databases">
        <authorList>
            <person name="de Groot N.N."/>
        </authorList>
    </citation>
    <scope>NUCLEOTIDE SEQUENCE [LARGE SCALE GENOMIC DNA]</scope>
    <source>
        <strain evidence="11 12">ATCC 51327</strain>
    </source>
</reference>
<name>A0A1I4KWT1_9FIRM</name>
<dbReference type="EMBL" id="FOTI01000034">
    <property type="protein sequence ID" value="SFL82877.1"/>
    <property type="molecule type" value="Genomic_DNA"/>
</dbReference>
<keyword evidence="9 10" id="KW-0456">Lyase</keyword>
<organism evidence="11 12">
    <name type="scientific">Halanaerobium salsuginis</name>
    <dbReference type="NCBI Taxonomy" id="29563"/>
    <lineage>
        <taxon>Bacteria</taxon>
        <taxon>Bacillati</taxon>
        <taxon>Bacillota</taxon>
        <taxon>Clostridia</taxon>
        <taxon>Halanaerobiales</taxon>
        <taxon>Halanaerobiaceae</taxon>
        <taxon>Halanaerobium</taxon>
    </lineage>
</organism>
<feature type="binding site" evidence="10">
    <location>
        <position position="163"/>
    </location>
    <ligand>
        <name>substrate</name>
    </ligand>
</feature>
<evidence type="ECO:0000256" key="6">
    <source>
        <dbReference type="ARBA" id="ARBA00022977"/>
    </source>
</evidence>
<evidence type="ECO:0000256" key="9">
    <source>
        <dbReference type="ARBA" id="ARBA00023239"/>
    </source>
</evidence>
<feature type="binding site" evidence="10">
    <location>
        <position position="265"/>
    </location>
    <ligand>
        <name>substrate</name>
    </ligand>
</feature>
<feature type="binding site" evidence="10">
    <location>
        <position position="124"/>
    </location>
    <ligand>
        <name>substrate</name>
    </ligand>
</feature>
<dbReference type="PANTHER" id="PTHR30557:SF1">
    <property type="entry name" value="PHOSPHOMETHYLPYRIMIDINE SYNTHASE, CHLOROPLASTIC"/>
    <property type="match status" value="1"/>
</dbReference>
<feature type="binding site" evidence="10">
    <location>
        <position position="418"/>
    </location>
    <ligand>
        <name>[4Fe-4S] cluster</name>
        <dbReference type="ChEBI" id="CHEBI:49883"/>
        <note>4Fe-4S-S-AdoMet</note>
    </ligand>
</feature>
<dbReference type="FunFam" id="3.20.20.540:FF:000001">
    <property type="entry name" value="Phosphomethylpyrimidine synthase"/>
    <property type="match status" value="1"/>
</dbReference>
<evidence type="ECO:0000256" key="3">
    <source>
        <dbReference type="ARBA" id="ARBA00022691"/>
    </source>
</evidence>
<dbReference type="GO" id="GO:0008270">
    <property type="term" value="F:zinc ion binding"/>
    <property type="evidence" value="ECO:0007669"/>
    <property type="project" value="UniProtKB-UniRule"/>
</dbReference>
<gene>
    <name evidence="10" type="primary">thiC</name>
    <name evidence="11" type="ORF">SAMN02983006_02140</name>
</gene>
<dbReference type="AlphaFoldDB" id="A0A1I4KWT1"/>
<feature type="binding site" evidence="10">
    <location>
        <position position="333"/>
    </location>
    <ligand>
        <name>Zn(2+)</name>
        <dbReference type="ChEBI" id="CHEBI:29105"/>
    </ligand>
</feature>
<keyword evidence="4 10" id="KW-0479">Metal-binding</keyword>
<protein>
    <recommendedName>
        <fullName evidence="10">Phosphomethylpyrimidine synthase</fullName>
        <ecNumber evidence="10">4.1.99.17</ecNumber>
    </recommendedName>
    <alternativeName>
        <fullName evidence="10">Hydroxymethylpyrimidine phosphate synthase</fullName>
        <shortName evidence="10">HMP-P synthase</shortName>
        <shortName evidence="10">HMP-phosphate synthase</shortName>
        <shortName evidence="10">HMPP synthase</shortName>
    </alternativeName>
    <alternativeName>
        <fullName evidence="10">Thiamine biosynthesis protein ThiC</fullName>
    </alternativeName>
</protein>
<dbReference type="Gene3D" id="3.20.20.540">
    <property type="entry name" value="Radical SAM ThiC family, central domain"/>
    <property type="match status" value="1"/>
</dbReference>
<evidence type="ECO:0000256" key="1">
    <source>
        <dbReference type="ARBA" id="ARBA00003175"/>
    </source>
</evidence>
<keyword evidence="12" id="KW-1185">Reference proteome</keyword>
<feature type="binding site" evidence="10">
    <location>
        <begin position="226"/>
        <end position="229"/>
    </location>
    <ligand>
        <name>substrate</name>
    </ligand>
</feature>
<evidence type="ECO:0000256" key="7">
    <source>
        <dbReference type="ARBA" id="ARBA00023004"/>
    </source>
</evidence>
<dbReference type="EC" id="4.1.99.17" evidence="10"/>
<feature type="binding site" evidence="10">
    <location>
        <position position="66"/>
    </location>
    <ligand>
        <name>substrate</name>
    </ligand>
</feature>
<comment type="cofactor">
    <cofactor evidence="10">
        <name>[4Fe-4S] cluster</name>
        <dbReference type="ChEBI" id="CHEBI:49883"/>
    </cofactor>
    <text evidence="10">Binds 1 [4Fe-4S] cluster per subunit. The cluster is coordinated with 3 cysteines and an exchangeable S-adenosyl-L-methionine.</text>
</comment>